<evidence type="ECO:0000313" key="9">
    <source>
        <dbReference type="EMBL" id="OAN11638.1"/>
    </source>
</evidence>
<dbReference type="PANTHER" id="PTHR30026">
    <property type="entry name" value="OUTER MEMBRANE PROTEIN TOLC"/>
    <property type="match status" value="1"/>
</dbReference>
<dbReference type="InterPro" id="IPR051906">
    <property type="entry name" value="TolC-like"/>
</dbReference>
<sequence>MRKQALALACGLVLFTGQASALTLSQAWQAAKENEPEYLKSQLNEQISQANVVQTKSALLPGLSANAGAKWNDKNSDEIRSSYGIQLNQTIWDSSRWRELDASEARLISANLQTLAKKNTLAEQVITAYLDVASAQAALKLAEQKYTESEKLYSHTELRYKAGKIMATELEDTRANHVDAKAAILTAQSRLMDSQSVLANLINAMPDQVDEVKADQFVSPPLRYQGEQAWLKKAKDNSPNLLVALQNLKAAQIDKSVAKAGYYPTLSGRVSFNDDIKYNNNDLSAGVTLSIPLDLNGSTGAKVDKAALRVQQAQQDVRAVEIKLTQDVQVRYRKLAIDWQRVEMAQQQVESRQKVLFSKKSVYQAGMTDALEVIRAHNRLFESKNSLQSLLYQYWKNRVALLKAVGQLDDNAIAMVSQALES</sequence>
<evidence type="ECO:0000256" key="3">
    <source>
        <dbReference type="ARBA" id="ARBA00022448"/>
    </source>
</evidence>
<evidence type="ECO:0000256" key="6">
    <source>
        <dbReference type="ARBA" id="ARBA00023136"/>
    </source>
</evidence>
<feature type="chain" id="PRO_5008089930" description="TolC family protein" evidence="8">
    <location>
        <begin position="22"/>
        <end position="422"/>
    </location>
</feature>
<dbReference type="GO" id="GO:0009279">
    <property type="term" value="C:cell outer membrane"/>
    <property type="evidence" value="ECO:0007669"/>
    <property type="project" value="UniProtKB-SubCell"/>
</dbReference>
<keyword evidence="3" id="KW-0813">Transport</keyword>
<dbReference type="InterPro" id="IPR003423">
    <property type="entry name" value="OMP_efflux"/>
</dbReference>
<evidence type="ECO:0008006" key="11">
    <source>
        <dbReference type="Google" id="ProtNLM"/>
    </source>
</evidence>
<dbReference type="GO" id="GO:0015562">
    <property type="term" value="F:efflux transmembrane transporter activity"/>
    <property type="evidence" value="ECO:0007669"/>
    <property type="project" value="InterPro"/>
</dbReference>
<evidence type="ECO:0000313" key="10">
    <source>
        <dbReference type="Proteomes" id="UP000078503"/>
    </source>
</evidence>
<dbReference type="PANTHER" id="PTHR30026:SF20">
    <property type="entry name" value="OUTER MEMBRANE PROTEIN TOLC"/>
    <property type="match status" value="1"/>
</dbReference>
<comment type="subcellular location">
    <subcellularLocation>
        <location evidence="1">Cell outer membrane</location>
    </subcellularLocation>
</comment>
<dbReference type="AlphaFoldDB" id="A0A178K2U0"/>
<keyword evidence="4" id="KW-1134">Transmembrane beta strand</keyword>
<dbReference type="Gene3D" id="1.20.1600.10">
    <property type="entry name" value="Outer membrane efflux proteins (OEP)"/>
    <property type="match status" value="1"/>
</dbReference>
<comment type="caution">
    <text evidence="9">The sequence shown here is derived from an EMBL/GenBank/DDBJ whole genome shotgun (WGS) entry which is preliminary data.</text>
</comment>
<reference evidence="9 10" key="1">
    <citation type="submission" date="2016-03" db="EMBL/GenBank/DDBJ databases">
        <title>Photobacterium proteolyticum sp. nov. a protease producing bacterium isolated from ocean sediments of Laizhou Bay.</title>
        <authorList>
            <person name="Li Y."/>
        </authorList>
    </citation>
    <scope>NUCLEOTIDE SEQUENCE [LARGE SCALE GENOMIC DNA]</scope>
    <source>
        <strain evidence="9 10">R-40508</strain>
    </source>
</reference>
<organism evidence="9 10">
    <name type="scientific">Photobacterium jeanii</name>
    <dbReference type="NCBI Taxonomy" id="858640"/>
    <lineage>
        <taxon>Bacteria</taxon>
        <taxon>Pseudomonadati</taxon>
        <taxon>Pseudomonadota</taxon>
        <taxon>Gammaproteobacteria</taxon>
        <taxon>Vibrionales</taxon>
        <taxon>Vibrionaceae</taxon>
        <taxon>Photobacterium</taxon>
    </lineage>
</organism>
<dbReference type="OrthoDB" id="6396237at2"/>
<dbReference type="STRING" id="858640.A3K86_22240"/>
<evidence type="ECO:0000256" key="1">
    <source>
        <dbReference type="ARBA" id="ARBA00004442"/>
    </source>
</evidence>
<dbReference type="Proteomes" id="UP000078503">
    <property type="component" value="Unassembled WGS sequence"/>
</dbReference>
<protein>
    <recommendedName>
        <fullName evidence="11">TolC family protein</fullName>
    </recommendedName>
</protein>
<feature type="signal peptide" evidence="8">
    <location>
        <begin position="1"/>
        <end position="21"/>
    </location>
</feature>
<dbReference type="SUPFAM" id="SSF56954">
    <property type="entry name" value="Outer membrane efflux proteins (OEP)"/>
    <property type="match status" value="1"/>
</dbReference>
<gene>
    <name evidence="9" type="ORF">A3K86_22240</name>
</gene>
<evidence type="ECO:0000256" key="8">
    <source>
        <dbReference type="SAM" id="SignalP"/>
    </source>
</evidence>
<keyword evidence="8" id="KW-0732">Signal</keyword>
<keyword evidence="10" id="KW-1185">Reference proteome</keyword>
<name>A0A178K2U0_9GAMM</name>
<comment type="similarity">
    <text evidence="2">Belongs to the outer membrane factor (OMF) (TC 1.B.17) family.</text>
</comment>
<dbReference type="GO" id="GO:0015288">
    <property type="term" value="F:porin activity"/>
    <property type="evidence" value="ECO:0007669"/>
    <property type="project" value="TreeGrafter"/>
</dbReference>
<evidence type="ECO:0000256" key="5">
    <source>
        <dbReference type="ARBA" id="ARBA00022692"/>
    </source>
</evidence>
<keyword evidence="7" id="KW-0998">Cell outer membrane</keyword>
<keyword evidence="5" id="KW-0812">Transmembrane</keyword>
<accession>A0A178K2U0</accession>
<proteinExistence type="inferred from homology"/>
<evidence type="ECO:0000256" key="2">
    <source>
        <dbReference type="ARBA" id="ARBA00007613"/>
    </source>
</evidence>
<dbReference type="GO" id="GO:1990281">
    <property type="term" value="C:efflux pump complex"/>
    <property type="evidence" value="ECO:0007669"/>
    <property type="project" value="TreeGrafter"/>
</dbReference>
<dbReference type="EMBL" id="LVHF01000033">
    <property type="protein sequence ID" value="OAN11638.1"/>
    <property type="molecule type" value="Genomic_DNA"/>
</dbReference>
<dbReference type="RefSeq" id="WP_068336859.1">
    <property type="nucleotide sequence ID" value="NZ_LVHF01000033.1"/>
</dbReference>
<evidence type="ECO:0000256" key="7">
    <source>
        <dbReference type="ARBA" id="ARBA00023237"/>
    </source>
</evidence>
<evidence type="ECO:0000256" key="4">
    <source>
        <dbReference type="ARBA" id="ARBA00022452"/>
    </source>
</evidence>
<dbReference type="Pfam" id="PF02321">
    <property type="entry name" value="OEP"/>
    <property type="match status" value="2"/>
</dbReference>
<keyword evidence="6" id="KW-0472">Membrane</keyword>